<accession>A0A9Q3CLF4</accession>
<dbReference type="AlphaFoldDB" id="A0A9Q3CLF4"/>
<dbReference type="PANTHER" id="PTHR37984">
    <property type="entry name" value="PROTEIN CBG26694"/>
    <property type="match status" value="1"/>
</dbReference>
<dbReference type="InterPro" id="IPR001584">
    <property type="entry name" value="Integrase_cat-core"/>
</dbReference>
<evidence type="ECO:0000313" key="4">
    <source>
        <dbReference type="Proteomes" id="UP000765509"/>
    </source>
</evidence>
<name>A0A9Q3CLF4_9BASI</name>
<evidence type="ECO:0000256" key="1">
    <source>
        <dbReference type="ARBA" id="ARBA00022884"/>
    </source>
</evidence>
<dbReference type="InterPro" id="IPR012337">
    <property type="entry name" value="RNaseH-like_sf"/>
</dbReference>
<feature type="domain" description="Integrase catalytic" evidence="2">
    <location>
        <begin position="5"/>
        <end position="110"/>
    </location>
</feature>
<keyword evidence="4" id="KW-1185">Reference proteome</keyword>
<reference evidence="3" key="1">
    <citation type="submission" date="2021-03" db="EMBL/GenBank/DDBJ databases">
        <title>Draft genome sequence of rust myrtle Austropuccinia psidii MF-1, a brazilian biotype.</title>
        <authorList>
            <person name="Quecine M.C."/>
            <person name="Pachon D.M.R."/>
            <person name="Bonatelli M.L."/>
            <person name="Correr F.H."/>
            <person name="Franceschini L.M."/>
            <person name="Leite T.F."/>
            <person name="Margarido G.R.A."/>
            <person name="Almeida C.A."/>
            <person name="Ferrarezi J.A."/>
            <person name="Labate C.A."/>
        </authorList>
    </citation>
    <scope>NUCLEOTIDE SEQUENCE</scope>
    <source>
        <strain evidence="3">MF-1</strain>
    </source>
</reference>
<comment type="caution">
    <text evidence="3">The sequence shown here is derived from an EMBL/GenBank/DDBJ whole genome shotgun (WGS) entry which is preliminary data.</text>
</comment>
<dbReference type="SUPFAM" id="SSF53098">
    <property type="entry name" value="Ribonuclease H-like"/>
    <property type="match status" value="1"/>
</dbReference>
<organism evidence="3 4">
    <name type="scientific">Austropuccinia psidii MF-1</name>
    <dbReference type="NCBI Taxonomy" id="1389203"/>
    <lineage>
        <taxon>Eukaryota</taxon>
        <taxon>Fungi</taxon>
        <taxon>Dikarya</taxon>
        <taxon>Basidiomycota</taxon>
        <taxon>Pucciniomycotina</taxon>
        <taxon>Pucciniomycetes</taxon>
        <taxon>Pucciniales</taxon>
        <taxon>Sphaerophragmiaceae</taxon>
        <taxon>Austropuccinia</taxon>
    </lineage>
</organism>
<dbReference type="EMBL" id="AVOT02007792">
    <property type="protein sequence ID" value="MBW0484667.1"/>
    <property type="molecule type" value="Genomic_DNA"/>
</dbReference>
<evidence type="ECO:0000259" key="2">
    <source>
        <dbReference type="PROSITE" id="PS50994"/>
    </source>
</evidence>
<dbReference type="PROSITE" id="PS50994">
    <property type="entry name" value="INTEGRASE"/>
    <property type="match status" value="1"/>
</dbReference>
<dbReference type="GO" id="GO:0003723">
    <property type="term" value="F:RNA binding"/>
    <property type="evidence" value="ECO:0007669"/>
    <property type="project" value="UniProtKB-KW"/>
</dbReference>
<sequence>MHIQEPKFPWEVFHMDWVTELPPGGEKGYNYSLVISNIYIKTSRFLPHHNDDTAIDTALLLLNRVISYTGLFKNIISDRDSKFTSTLWTNIHRFFWTNILFATAYYPKAE</sequence>
<dbReference type="PANTHER" id="PTHR37984:SF5">
    <property type="entry name" value="PROTEIN NYNRIN-LIKE"/>
    <property type="match status" value="1"/>
</dbReference>
<dbReference type="GO" id="GO:0015074">
    <property type="term" value="P:DNA integration"/>
    <property type="evidence" value="ECO:0007669"/>
    <property type="project" value="InterPro"/>
</dbReference>
<dbReference type="Gene3D" id="3.30.420.10">
    <property type="entry name" value="Ribonuclease H-like superfamily/Ribonuclease H"/>
    <property type="match status" value="1"/>
</dbReference>
<dbReference type="GO" id="GO:0005634">
    <property type="term" value="C:nucleus"/>
    <property type="evidence" value="ECO:0007669"/>
    <property type="project" value="UniProtKB-ARBA"/>
</dbReference>
<dbReference type="InterPro" id="IPR036397">
    <property type="entry name" value="RNaseH_sf"/>
</dbReference>
<proteinExistence type="predicted"/>
<dbReference type="Proteomes" id="UP000765509">
    <property type="component" value="Unassembled WGS sequence"/>
</dbReference>
<gene>
    <name evidence="3" type="ORF">O181_024382</name>
</gene>
<protein>
    <recommendedName>
        <fullName evidence="2">Integrase catalytic domain-containing protein</fullName>
    </recommendedName>
</protein>
<evidence type="ECO:0000313" key="3">
    <source>
        <dbReference type="EMBL" id="MBW0484667.1"/>
    </source>
</evidence>
<keyword evidence="1" id="KW-0694">RNA-binding</keyword>
<dbReference type="InterPro" id="IPR050951">
    <property type="entry name" value="Retrovirus_Pol_polyprotein"/>
</dbReference>